<evidence type="ECO:0000313" key="5">
    <source>
        <dbReference type="Proteomes" id="UP000694240"/>
    </source>
</evidence>
<dbReference type="PROSITE" id="PS51752">
    <property type="entry name" value="JACALIN_LECTIN"/>
    <property type="match status" value="3"/>
</dbReference>
<evidence type="ECO:0000259" key="3">
    <source>
        <dbReference type="PROSITE" id="PS51752"/>
    </source>
</evidence>
<dbReference type="Proteomes" id="UP000694240">
    <property type="component" value="Chromosome 9"/>
</dbReference>
<comment type="caution">
    <text evidence="4">The sequence shown here is derived from an EMBL/GenBank/DDBJ whole genome shotgun (WGS) entry which is preliminary data.</text>
</comment>
<dbReference type="InterPro" id="IPR017451">
    <property type="entry name" value="F-box-assoc_interact_dom"/>
</dbReference>
<dbReference type="NCBIfam" id="TIGR01640">
    <property type="entry name" value="F_box_assoc_1"/>
    <property type="match status" value="1"/>
</dbReference>
<keyword evidence="1" id="KW-0430">Lectin</keyword>
<evidence type="ECO:0000256" key="1">
    <source>
        <dbReference type="ARBA" id="ARBA00022734"/>
    </source>
</evidence>
<dbReference type="EMBL" id="JAEFBK010000009">
    <property type="protein sequence ID" value="KAG7570552.1"/>
    <property type="molecule type" value="Genomic_DNA"/>
</dbReference>
<dbReference type="Pfam" id="PF01419">
    <property type="entry name" value="Jacalin"/>
    <property type="match status" value="3"/>
</dbReference>
<dbReference type="GO" id="GO:0030246">
    <property type="term" value="F:carbohydrate binding"/>
    <property type="evidence" value="ECO:0007669"/>
    <property type="project" value="UniProtKB-KW"/>
</dbReference>
<dbReference type="InterPro" id="IPR013187">
    <property type="entry name" value="F-box-assoc_dom_typ3"/>
</dbReference>
<evidence type="ECO:0000259" key="2">
    <source>
        <dbReference type="PROSITE" id="PS50181"/>
    </source>
</evidence>
<proteinExistence type="predicted"/>
<dbReference type="PANTHER" id="PTHR47293">
    <property type="entry name" value="JACALIN-RELATED LECTIN 3"/>
    <property type="match status" value="1"/>
</dbReference>
<dbReference type="Pfam" id="PF08268">
    <property type="entry name" value="FBA_3"/>
    <property type="match status" value="1"/>
</dbReference>
<feature type="domain" description="F-box" evidence="2">
    <location>
        <begin position="16"/>
        <end position="68"/>
    </location>
</feature>
<organism evidence="4 5">
    <name type="scientific">Arabidopsis thaliana x Arabidopsis arenosa</name>
    <dbReference type="NCBI Taxonomy" id="1240361"/>
    <lineage>
        <taxon>Eukaryota</taxon>
        <taxon>Viridiplantae</taxon>
        <taxon>Streptophyta</taxon>
        <taxon>Embryophyta</taxon>
        <taxon>Tracheophyta</taxon>
        <taxon>Spermatophyta</taxon>
        <taxon>Magnoliopsida</taxon>
        <taxon>eudicotyledons</taxon>
        <taxon>Gunneridae</taxon>
        <taxon>Pentapetalae</taxon>
        <taxon>rosids</taxon>
        <taxon>malvids</taxon>
        <taxon>Brassicales</taxon>
        <taxon>Brassicaceae</taxon>
        <taxon>Camelineae</taxon>
        <taxon>Arabidopsis</taxon>
    </lineage>
</organism>
<reference evidence="4 5" key="1">
    <citation type="submission" date="2020-12" db="EMBL/GenBank/DDBJ databases">
        <title>Concerted genomic and epigenomic changes stabilize Arabidopsis allopolyploids.</title>
        <authorList>
            <person name="Chen Z."/>
        </authorList>
    </citation>
    <scope>NUCLEOTIDE SEQUENCE [LARGE SCALE GENOMIC DNA]</scope>
    <source>
        <strain evidence="4">Allo738</strain>
        <tissue evidence="4">Leaf</tissue>
    </source>
</reference>
<dbReference type="SMART" id="SM00915">
    <property type="entry name" value="Jacalin"/>
    <property type="match status" value="3"/>
</dbReference>
<feature type="domain" description="Jacalin-type lectin" evidence="3">
    <location>
        <begin position="405"/>
        <end position="567"/>
    </location>
</feature>
<gene>
    <name evidence="4" type="ORF">ISN45_Aa04g031370</name>
</gene>
<dbReference type="PROSITE" id="PS50181">
    <property type="entry name" value="FBOX"/>
    <property type="match status" value="1"/>
</dbReference>
<dbReference type="PANTHER" id="PTHR47293:SF13">
    <property type="entry name" value="JACALIN-RELATED LECTIN 45"/>
    <property type="match status" value="1"/>
</dbReference>
<name>A0A8T2AEM7_9BRAS</name>
<protein>
    <submittedName>
        <fullName evidence="4">Jacalin-like lectin domain superfamily</fullName>
    </submittedName>
</protein>
<evidence type="ECO:0000313" key="4">
    <source>
        <dbReference type="EMBL" id="KAG7570552.1"/>
    </source>
</evidence>
<dbReference type="InterPro" id="IPR001229">
    <property type="entry name" value="Jacalin-like_lectin_dom"/>
</dbReference>
<keyword evidence="5" id="KW-1185">Reference proteome</keyword>
<dbReference type="Pfam" id="PF00646">
    <property type="entry name" value="F-box"/>
    <property type="match status" value="1"/>
</dbReference>
<dbReference type="CDD" id="cd22157">
    <property type="entry name" value="F-box_AtFBW1-like"/>
    <property type="match status" value="1"/>
</dbReference>
<sequence length="891" mass="100784">MEDSQPCTSRNLDHAGNSTTSIPLKLTFEILSRLPAKSIIRFRSVSMLWRSIIDSKDFADAFLTWSRTRPRLLFSFNHLDCRKLFIFSAPEHEKSSTVVARHDMTISNLGYNKRYDAYPYYITCPPVNGLICCTRGSSIAVCNPTTRQLLILPDVRANGRVTHAWLGYDPVEDEYKVLCVMMMLDGHERGRRGIKLEQEHVVSRLSSRRPVYWRRIETPTGESYTDVEGGICINGAIYYGVGHNTIARFDLRYEKMMFIQAPKDDDITSWNFINHQGKFGGIEYDYLYDEMRMWIQEKEELWNNMTCSVPCEWGDLFREKRPSCPGEIHTGEVMLVSPRLESSKPFSVFYCDVIQESCRSAQVKGIADFGFRGIHGIGKHDRDILCFPGYIENIMCLSRKKKKMSTNVEPCGDLEKGKAFDDGAYDGVSKVIVGEHPTHGVAYLKIEYMKDKDKKKRKNNKDGNLVEKQHGSIRGQQITESVFALDYPNEYITWISGRFITYVNHTVLQLQFMTSRGRSSEEFGTHSTERVAMDTEDIDLSADGTELVGLHGRSGDVIYSLGARFATVSSVHKPSYLKGGSYGVPWDDGVYNEGVSKLWVGEGDGHLSYIKFEYCNGDVWVPSTSQPEEPKEFAMLHVDEYITSIEGTYNDDADVSPTERALTSLKFKTSQNRESMMFGKAVGAKFIIKGEGVYTKLVGFMGKSNPDRLFALGAHFTVAPPRRFSVVKGGDTGNGIDWDDGIHGRVRLIKAASRWPSILAIDFQYVDDGYEYRILYGGFGQVMEKGDTYAVSPPVFAHSYELYADEYVTSVEVGMLKNYDHNTLSIAMLIMKTNRGRALKFGRDPIAPGSSVTYAKKFILQERGHKIVGFFGRSSEFLEELGVHLEPINDE</sequence>
<dbReference type="InterPro" id="IPR033734">
    <property type="entry name" value="Jacalin-like_lectin_dom_plant"/>
</dbReference>
<feature type="domain" description="Jacalin-type lectin" evidence="3">
    <location>
        <begin position="572"/>
        <end position="718"/>
    </location>
</feature>
<feature type="domain" description="Jacalin-type lectin" evidence="3">
    <location>
        <begin position="722"/>
        <end position="887"/>
    </location>
</feature>
<dbReference type="SMART" id="SM00256">
    <property type="entry name" value="FBOX"/>
    <property type="match status" value="1"/>
</dbReference>
<dbReference type="CDD" id="cd09612">
    <property type="entry name" value="Jacalin"/>
    <property type="match status" value="1"/>
</dbReference>
<accession>A0A8T2AEM7</accession>
<dbReference type="InterPro" id="IPR001810">
    <property type="entry name" value="F-box_dom"/>
</dbReference>
<dbReference type="AlphaFoldDB" id="A0A8T2AEM7"/>